<keyword evidence="3 11" id="KW-0698">rRNA processing</keyword>
<dbReference type="NCBIfam" id="TIGR00334">
    <property type="entry name" value="5S_RNA_mat_M5"/>
    <property type="match status" value="1"/>
</dbReference>
<dbReference type="InterPro" id="IPR034141">
    <property type="entry name" value="TOPRIM_RNase_M5-like"/>
</dbReference>
<dbReference type="FunFam" id="3.40.1360.10:FF:000006">
    <property type="entry name" value="Ribonuclease M5"/>
    <property type="match status" value="1"/>
</dbReference>
<dbReference type="InterPro" id="IPR025156">
    <property type="entry name" value="RNase_M5_C"/>
</dbReference>
<dbReference type="PROSITE" id="PS50880">
    <property type="entry name" value="TOPRIM"/>
    <property type="match status" value="1"/>
</dbReference>
<evidence type="ECO:0000259" key="13">
    <source>
        <dbReference type="PROSITE" id="PS50880"/>
    </source>
</evidence>
<dbReference type="SUPFAM" id="SSF110455">
    <property type="entry name" value="Toprim domain"/>
    <property type="match status" value="1"/>
</dbReference>
<name>A0AAU8IHV7_9BACL</name>
<evidence type="ECO:0000256" key="12">
    <source>
        <dbReference type="NCBIfam" id="TIGR00334"/>
    </source>
</evidence>
<evidence type="ECO:0000256" key="3">
    <source>
        <dbReference type="ARBA" id="ARBA00022552"/>
    </source>
</evidence>
<evidence type="ECO:0000256" key="11">
    <source>
        <dbReference type="HAMAP-Rule" id="MF_01469"/>
    </source>
</evidence>
<keyword evidence="1 11" id="KW-0963">Cytoplasm</keyword>
<comment type="subcellular location">
    <subcellularLocation>
        <location evidence="11">Cytoplasm</location>
    </subcellularLocation>
</comment>
<organism evidence="14">
    <name type="scientific">Sporolactobacillus sp. Y61</name>
    <dbReference type="NCBI Taxonomy" id="3160863"/>
    <lineage>
        <taxon>Bacteria</taxon>
        <taxon>Bacillati</taxon>
        <taxon>Bacillota</taxon>
        <taxon>Bacilli</taxon>
        <taxon>Bacillales</taxon>
        <taxon>Sporolactobacillaceae</taxon>
        <taxon>Sporolactobacillus</taxon>
    </lineage>
</organism>
<evidence type="ECO:0000256" key="5">
    <source>
        <dbReference type="ARBA" id="ARBA00022723"/>
    </source>
</evidence>
<proteinExistence type="inferred from homology"/>
<keyword evidence="6 11" id="KW-0699">rRNA-binding</keyword>
<keyword evidence="4 11" id="KW-0540">Nuclease</keyword>
<evidence type="ECO:0000256" key="1">
    <source>
        <dbReference type="ARBA" id="ARBA00022490"/>
    </source>
</evidence>
<dbReference type="EC" id="3.1.26.8" evidence="11 12"/>
<evidence type="ECO:0000256" key="9">
    <source>
        <dbReference type="ARBA" id="ARBA00022842"/>
    </source>
</evidence>
<dbReference type="Pfam" id="PF01751">
    <property type="entry name" value="Toprim"/>
    <property type="match status" value="1"/>
</dbReference>
<dbReference type="GO" id="GO:0046872">
    <property type="term" value="F:metal ion binding"/>
    <property type="evidence" value="ECO:0007669"/>
    <property type="project" value="UniProtKB-KW"/>
</dbReference>
<keyword evidence="5" id="KW-0479">Metal-binding</keyword>
<dbReference type="PANTHER" id="PTHR39156:SF1">
    <property type="entry name" value="RIBONUCLEASE M5"/>
    <property type="match status" value="1"/>
</dbReference>
<keyword evidence="2 11" id="KW-0690">Ribosome biogenesis</keyword>
<keyword evidence="7 11" id="KW-0255">Endonuclease</keyword>
<dbReference type="PANTHER" id="PTHR39156">
    <property type="entry name" value="RIBONUCLEASE M5"/>
    <property type="match status" value="1"/>
</dbReference>
<evidence type="ECO:0000313" key="14">
    <source>
        <dbReference type="EMBL" id="XCJ17598.1"/>
    </source>
</evidence>
<evidence type="ECO:0000256" key="10">
    <source>
        <dbReference type="ARBA" id="ARBA00022884"/>
    </source>
</evidence>
<evidence type="ECO:0000256" key="8">
    <source>
        <dbReference type="ARBA" id="ARBA00022801"/>
    </source>
</evidence>
<dbReference type="InterPro" id="IPR004466">
    <property type="entry name" value="RNase_M5"/>
</dbReference>
<evidence type="ECO:0000256" key="2">
    <source>
        <dbReference type="ARBA" id="ARBA00022517"/>
    </source>
</evidence>
<dbReference type="GO" id="GO:0043822">
    <property type="term" value="F:ribonuclease M5 activity"/>
    <property type="evidence" value="ECO:0007669"/>
    <property type="project" value="UniProtKB-UniRule"/>
</dbReference>
<dbReference type="RefSeq" id="WP_129929953.1">
    <property type="nucleotide sequence ID" value="NZ_CP159510.1"/>
</dbReference>
<evidence type="ECO:0000256" key="6">
    <source>
        <dbReference type="ARBA" id="ARBA00022730"/>
    </source>
</evidence>
<dbReference type="SMART" id="SM00493">
    <property type="entry name" value="TOPRIM"/>
    <property type="match status" value="1"/>
</dbReference>
<feature type="domain" description="Toprim" evidence="13">
    <location>
        <begin position="4"/>
        <end position="87"/>
    </location>
</feature>
<keyword evidence="9" id="KW-0460">Magnesium</keyword>
<evidence type="ECO:0000256" key="7">
    <source>
        <dbReference type="ARBA" id="ARBA00022759"/>
    </source>
</evidence>
<sequence>MFIKEIIVVEGKSDTTAINRAVHADTIETNGSRVSRRTIETIRNAQKRRGVIVMTDPDYPGERIRKIISQEVPGCKHAFITRKEGKGAEGESLGIEHASPEAIRSALAEVHSVIEEPEEQISMDQLRAYGLLGGSDSRRLRERLGEQLKMGYTNGKQLYKRLKMFQITPDELQQAIDAITRGG</sequence>
<dbReference type="Pfam" id="PF13331">
    <property type="entry name" value="DUF4093"/>
    <property type="match status" value="1"/>
</dbReference>
<comment type="similarity">
    <text evidence="11">Belongs to the ribonuclease M5 family.</text>
</comment>
<evidence type="ECO:0000256" key="4">
    <source>
        <dbReference type="ARBA" id="ARBA00022722"/>
    </source>
</evidence>
<keyword evidence="10 11" id="KW-0694">RNA-binding</keyword>
<reference evidence="14" key="1">
    <citation type="submission" date="2024-06" db="EMBL/GenBank/DDBJ databases">
        <authorList>
            <person name="Fan A."/>
            <person name="Zhang F.Y."/>
            <person name="Zhang L."/>
        </authorList>
    </citation>
    <scope>NUCLEOTIDE SEQUENCE</scope>
    <source>
        <strain evidence="14">Y61</strain>
    </source>
</reference>
<dbReference type="InterPro" id="IPR006171">
    <property type="entry name" value="TOPRIM_dom"/>
</dbReference>
<dbReference type="GO" id="GO:0006364">
    <property type="term" value="P:rRNA processing"/>
    <property type="evidence" value="ECO:0007669"/>
    <property type="project" value="UniProtKB-UniRule"/>
</dbReference>
<dbReference type="GO" id="GO:0005737">
    <property type="term" value="C:cytoplasm"/>
    <property type="evidence" value="ECO:0007669"/>
    <property type="project" value="UniProtKB-SubCell"/>
</dbReference>
<dbReference type="HAMAP" id="MF_01469">
    <property type="entry name" value="RNase_M5"/>
    <property type="match status" value="1"/>
</dbReference>
<dbReference type="Gene3D" id="3.40.1360.10">
    <property type="match status" value="1"/>
</dbReference>
<protein>
    <recommendedName>
        <fullName evidence="11 12">Ribonuclease M5</fullName>
        <ecNumber evidence="11 12">3.1.26.8</ecNumber>
    </recommendedName>
    <alternativeName>
        <fullName evidence="11">RNase M5</fullName>
    </alternativeName>
    <alternativeName>
        <fullName evidence="11">Ribosomal RNA terminal maturase M5</fullName>
    </alternativeName>
</protein>
<dbReference type="EMBL" id="CP159510">
    <property type="protein sequence ID" value="XCJ17598.1"/>
    <property type="molecule type" value="Genomic_DNA"/>
</dbReference>
<keyword evidence="8 11" id="KW-0378">Hydrolase</keyword>
<dbReference type="CDD" id="cd01027">
    <property type="entry name" value="TOPRIM_RNase_M5_like"/>
    <property type="match status" value="1"/>
</dbReference>
<dbReference type="GO" id="GO:0019843">
    <property type="term" value="F:rRNA binding"/>
    <property type="evidence" value="ECO:0007669"/>
    <property type="project" value="UniProtKB-KW"/>
</dbReference>
<accession>A0AAU8IHV7</accession>
<comment type="function">
    <text evidence="11">Required for correct processing of both the 5' and 3' ends of 5S rRNA precursor. Cleaves both sides of a double-stranded region yielding mature 5S rRNA in one step.</text>
</comment>
<gene>
    <name evidence="11 14" type="primary">rnmV</name>
    <name evidence="14" type="ORF">ABNN70_03605</name>
</gene>
<dbReference type="AlphaFoldDB" id="A0AAU8IHV7"/>
<comment type="catalytic activity">
    <reaction evidence="11">
        <text>Endonucleolytic cleavage of RNA, removing 21 and 42 nucleotides, respectively, from the 5'- and 3'-termini of a 5S-rRNA precursor.</text>
        <dbReference type="EC" id="3.1.26.8"/>
    </reaction>
</comment>